<dbReference type="HAMAP" id="MF_00049_B">
    <property type="entry name" value="Leu_tRNA_synth_B"/>
    <property type="match status" value="1"/>
</dbReference>
<evidence type="ECO:0000259" key="13">
    <source>
        <dbReference type="Pfam" id="PF09334"/>
    </source>
</evidence>
<dbReference type="SUPFAM" id="SSF50677">
    <property type="entry name" value="ValRS/IleRS/LeuRS editing domain"/>
    <property type="match status" value="1"/>
</dbReference>
<dbReference type="InterPro" id="IPR014729">
    <property type="entry name" value="Rossmann-like_a/b/a_fold"/>
</dbReference>
<reference evidence="15 16" key="1">
    <citation type="journal article" date="2020" name="Syst. Appl. Microbiol.">
        <title>Alienimonas chondri sp. nov., a novel planctomycete isolated from the biofilm of the red alga Chondrus crispus.</title>
        <authorList>
            <person name="Vitorino I."/>
            <person name="Albuquerque L."/>
            <person name="Wiegand S."/>
            <person name="Kallscheuer N."/>
            <person name="da Costa M.S."/>
            <person name="Lobo-da-Cunha A."/>
            <person name="Jogler C."/>
            <person name="Lage O.M."/>
        </authorList>
    </citation>
    <scope>NUCLEOTIDE SEQUENCE [LARGE SCALE GENOMIC DNA]</scope>
    <source>
        <strain evidence="15 16">LzC2</strain>
    </source>
</reference>
<dbReference type="NCBIfam" id="TIGR00396">
    <property type="entry name" value="leuS_bact"/>
    <property type="match status" value="1"/>
</dbReference>
<keyword evidence="4 9" id="KW-0547">Nucleotide-binding</keyword>
<comment type="similarity">
    <text evidence="1 9 10">Belongs to the class-I aminoacyl-tRNA synthetase family.</text>
</comment>
<gene>
    <name evidence="9 15" type="primary">leuS</name>
    <name evidence="15" type="ORF">LzC2_27140</name>
</gene>
<sequence length="965" mass="108320">MPRYDPARIEPKWQAFWDDHRTFATPSVPADGSAADKLYVLDMFPYPSGNGLHVGHPEGYTATDIVARLARMRGKQVLHPMGWDAFGLPAEQHAVKTGVHPRETTAKNIDTFRRQLKSLGFSYDWDRELSTTDPEYFRWTQWIFLELYDTWYDAEQKKGRPIAELPIPEEVQADGEEAVRRYQDGKRLAYQTHAPVNWCPELRTVLANEEVIDGKSERGGHPVVRLPLRQWMLRITAYADRLLGDLDTLDWPESLKSLQRNWIGKSTGCEVDFYIGEASGGRQPAELQDGFEDWQTGRQTHGFPDQPGNDCLRVYTTRPDTLHGATYMVLAPEHPAVDRLTTPEQQAAVKDYQQKASEKSDLARTDLAKEKTGVFTGGYAINPANGERVPVWVADYVLISYGTGAIMAVPGHDERDFEFAKQFGLPIRQVVRPGDSETFESLRDADVEVFIHEGTAVNSGDLDGLPTAQAKSQMIDWLREAGTGAAAVNYKLRDWLFSRQHFWGEPFPLWHELDGDGKETGLLRTDDAADLPVKLPENFEFKPHGRPEPPLDEAPDDWLYKTAADGTKLKRETNSMPQWAGSCWYFLRFCDPHNDDRFVGAGAEKYWMPVDLYIGGAEHAVLHLLYARFWHKVLYDRGHVSTVEPFGRLVNQGMILGEPEVTGYQNAALQWISSDDVEASTAEDEDGTGFVQKSTGEPVQPVKLNAAQLVKMGGVFVLAADGEIKVDQRAHKMSKSRGNVVNPDSIVAEYGADSLRLYEMFMGPLEQSKPWQMSGVEGVARFLARVWRTIADEQADEPTLNAAVQDVEPTEEQERLLHQTIKAVTNDADRLSFNTAISRMMEFTNAFSSMETRPKSVCEQFTLLLAPFAPHLAEELWSLLGHDESLAYEPWPTWDESKLTESSVEIPVQINGKVRGRVRIPADADRDAMTAAAKADESVQSHLEGKTIVKAIAVPGRMVNFVVKG</sequence>
<name>A0ABX1VFI8_9PLAN</name>
<dbReference type="PANTHER" id="PTHR43740:SF2">
    <property type="entry name" value="LEUCINE--TRNA LIGASE, MITOCHONDRIAL"/>
    <property type="match status" value="1"/>
</dbReference>
<evidence type="ECO:0000259" key="11">
    <source>
        <dbReference type="Pfam" id="PF00133"/>
    </source>
</evidence>
<dbReference type="Pfam" id="PF09334">
    <property type="entry name" value="tRNA-synt_1g"/>
    <property type="match status" value="1"/>
</dbReference>
<dbReference type="Pfam" id="PF13603">
    <property type="entry name" value="tRNA-synt_1_2"/>
    <property type="match status" value="1"/>
</dbReference>
<comment type="caution">
    <text evidence="15">The sequence shown here is derived from an EMBL/GenBank/DDBJ whole genome shotgun (WGS) entry which is preliminary data.</text>
</comment>
<dbReference type="InterPro" id="IPR002302">
    <property type="entry name" value="Leu-tRNA-ligase"/>
</dbReference>
<dbReference type="InterPro" id="IPR001412">
    <property type="entry name" value="aa-tRNA-synth_I_CS"/>
</dbReference>
<dbReference type="InterPro" id="IPR015413">
    <property type="entry name" value="Methionyl/Leucyl_tRNA_Synth"/>
</dbReference>
<dbReference type="InterPro" id="IPR025709">
    <property type="entry name" value="Leu_tRNA-synth_edit"/>
</dbReference>
<feature type="domain" description="Aminoacyl-tRNA synthetase class Ia" evidence="11">
    <location>
        <begin position="726"/>
        <end position="758"/>
    </location>
</feature>
<accession>A0ABX1VFI8</accession>
<evidence type="ECO:0000256" key="6">
    <source>
        <dbReference type="ARBA" id="ARBA00022917"/>
    </source>
</evidence>
<feature type="domain" description="Leucyl-tRNA synthetase editing" evidence="14">
    <location>
        <begin position="309"/>
        <end position="478"/>
    </location>
</feature>
<dbReference type="Gene3D" id="3.90.740.10">
    <property type="entry name" value="Valyl/Leucyl/Isoleucyl-tRNA synthetase, editing domain"/>
    <property type="match status" value="1"/>
</dbReference>
<comment type="catalytic activity">
    <reaction evidence="8 9">
        <text>tRNA(Leu) + L-leucine + ATP = L-leucyl-tRNA(Leu) + AMP + diphosphate</text>
        <dbReference type="Rhea" id="RHEA:11688"/>
        <dbReference type="Rhea" id="RHEA-COMP:9613"/>
        <dbReference type="Rhea" id="RHEA-COMP:9622"/>
        <dbReference type="ChEBI" id="CHEBI:30616"/>
        <dbReference type="ChEBI" id="CHEBI:33019"/>
        <dbReference type="ChEBI" id="CHEBI:57427"/>
        <dbReference type="ChEBI" id="CHEBI:78442"/>
        <dbReference type="ChEBI" id="CHEBI:78494"/>
        <dbReference type="ChEBI" id="CHEBI:456215"/>
        <dbReference type="EC" id="6.1.1.4"/>
    </reaction>
</comment>
<evidence type="ECO:0000256" key="2">
    <source>
        <dbReference type="ARBA" id="ARBA00022490"/>
    </source>
</evidence>
<evidence type="ECO:0000256" key="3">
    <source>
        <dbReference type="ARBA" id="ARBA00022598"/>
    </source>
</evidence>
<feature type="binding site" evidence="9">
    <location>
        <position position="735"/>
    </location>
    <ligand>
        <name>ATP</name>
        <dbReference type="ChEBI" id="CHEBI:30616"/>
    </ligand>
</feature>
<keyword evidence="6 9" id="KW-0648">Protein biosynthesis</keyword>
<comment type="caution">
    <text evidence="9">Lacks conserved residue(s) required for the propagation of feature annotation.</text>
</comment>
<evidence type="ECO:0000256" key="10">
    <source>
        <dbReference type="RuleBase" id="RU363035"/>
    </source>
</evidence>
<evidence type="ECO:0000256" key="7">
    <source>
        <dbReference type="ARBA" id="ARBA00023146"/>
    </source>
</evidence>
<dbReference type="InterPro" id="IPR013155">
    <property type="entry name" value="M/V/L/I-tRNA-synth_anticd-bd"/>
</dbReference>
<organism evidence="15 16">
    <name type="scientific">Alienimonas chondri</name>
    <dbReference type="NCBI Taxonomy" id="2681879"/>
    <lineage>
        <taxon>Bacteria</taxon>
        <taxon>Pseudomonadati</taxon>
        <taxon>Planctomycetota</taxon>
        <taxon>Planctomycetia</taxon>
        <taxon>Planctomycetales</taxon>
        <taxon>Planctomycetaceae</taxon>
        <taxon>Alienimonas</taxon>
    </lineage>
</organism>
<protein>
    <recommendedName>
        <fullName evidence="9">Leucine--tRNA ligase</fullName>
        <ecNumber evidence="9">6.1.1.4</ecNumber>
    </recommendedName>
    <alternativeName>
        <fullName evidence="9">Leucyl-tRNA synthetase</fullName>
        <shortName evidence="9">LeuRS</shortName>
    </alternativeName>
</protein>
<dbReference type="EMBL" id="WTPX01000088">
    <property type="protein sequence ID" value="NNJ26625.1"/>
    <property type="molecule type" value="Genomic_DNA"/>
</dbReference>
<feature type="domain" description="Methionyl/Valyl/Leucyl/Isoleucyl-tRNA synthetase anticodon-binding" evidence="12">
    <location>
        <begin position="816"/>
        <end position="926"/>
    </location>
</feature>
<keyword evidence="7 9" id="KW-0030">Aminoacyl-tRNA synthetase</keyword>
<evidence type="ECO:0000256" key="9">
    <source>
        <dbReference type="HAMAP-Rule" id="MF_00049"/>
    </source>
</evidence>
<keyword evidence="2 9" id="KW-0963">Cytoplasm</keyword>
<dbReference type="Pfam" id="PF00133">
    <property type="entry name" value="tRNA-synt_1"/>
    <property type="match status" value="1"/>
</dbReference>
<dbReference type="Gene3D" id="3.40.50.620">
    <property type="entry name" value="HUPs"/>
    <property type="match status" value="3"/>
</dbReference>
<feature type="domain" description="Methionyl/Leucyl tRNA synthetase" evidence="13">
    <location>
        <begin position="44"/>
        <end position="150"/>
    </location>
</feature>
<evidence type="ECO:0000259" key="14">
    <source>
        <dbReference type="Pfam" id="PF13603"/>
    </source>
</evidence>
<evidence type="ECO:0000256" key="1">
    <source>
        <dbReference type="ARBA" id="ARBA00005594"/>
    </source>
</evidence>
<comment type="subcellular location">
    <subcellularLocation>
        <location evidence="9">Cytoplasm</location>
    </subcellularLocation>
</comment>
<feature type="short sequence motif" description="'KMSKS' region" evidence="9">
    <location>
        <begin position="732"/>
        <end position="736"/>
    </location>
</feature>
<dbReference type="Proteomes" id="UP000609651">
    <property type="component" value="Unassembled WGS sequence"/>
</dbReference>
<dbReference type="RefSeq" id="WP_171187796.1">
    <property type="nucleotide sequence ID" value="NZ_WTPX01000088.1"/>
</dbReference>
<evidence type="ECO:0000313" key="16">
    <source>
        <dbReference type="Proteomes" id="UP000609651"/>
    </source>
</evidence>
<evidence type="ECO:0000256" key="4">
    <source>
        <dbReference type="ARBA" id="ARBA00022741"/>
    </source>
</evidence>
<dbReference type="Gene3D" id="1.10.730.10">
    <property type="entry name" value="Isoleucyl-tRNA Synthetase, Domain 1"/>
    <property type="match status" value="1"/>
</dbReference>
<dbReference type="PRINTS" id="PR00985">
    <property type="entry name" value="TRNASYNTHLEU"/>
</dbReference>
<keyword evidence="3 9" id="KW-0436">Ligase</keyword>
<dbReference type="CDD" id="cd07958">
    <property type="entry name" value="Anticodon_Ia_Leu_BEm"/>
    <property type="match status" value="1"/>
</dbReference>
<dbReference type="EC" id="6.1.1.4" evidence="9"/>
<evidence type="ECO:0000259" key="12">
    <source>
        <dbReference type="Pfam" id="PF08264"/>
    </source>
</evidence>
<dbReference type="SUPFAM" id="SSF47323">
    <property type="entry name" value="Anticodon-binding domain of a subclass of class I aminoacyl-tRNA synthetases"/>
    <property type="match status" value="1"/>
</dbReference>
<dbReference type="InterPro" id="IPR009080">
    <property type="entry name" value="tRNAsynth_Ia_anticodon-bd"/>
</dbReference>
<dbReference type="InterPro" id="IPR009008">
    <property type="entry name" value="Val/Leu/Ile-tRNA-synth_edit"/>
</dbReference>
<dbReference type="PANTHER" id="PTHR43740">
    <property type="entry name" value="LEUCYL-TRNA SYNTHETASE"/>
    <property type="match status" value="1"/>
</dbReference>
<keyword evidence="16" id="KW-1185">Reference proteome</keyword>
<dbReference type="GO" id="GO:0004823">
    <property type="term" value="F:leucine-tRNA ligase activity"/>
    <property type="evidence" value="ECO:0007669"/>
    <property type="project" value="UniProtKB-EC"/>
</dbReference>
<evidence type="ECO:0000256" key="5">
    <source>
        <dbReference type="ARBA" id="ARBA00022840"/>
    </source>
</evidence>
<evidence type="ECO:0000256" key="8">
    <source>
        <dbReference type="ARBA" id="ARBA00047469"/>
    </source>
</evidence>
<proteinExistence type="inferred from homology"/>
<dbReference type="PROSITE" id="PS00178">
    <property type="entry name" value="AA_TRNA_LIGASE_I"/>
    <property type="match status" value="1"/>
</dbReference>
<dbReference type="InterPro" id="IPR002300">
    <property type="entry name" value="aa-tRNA-synth_Ia"/>
</dbReference>
<evidence type="ECO:0000313" key="15">
    <source>
        <dbReference type="EMBL" id="NNJ26625.1"/>
    </source>
</evidence>
<dbReference type="Pfam" id="PF08264">
    <property type="entry name" value="Anticodon_1"/>
    <property type="match status" value="1"/>
</dbReference>
<dbReference type="SUPFAM" id="SSF52374">
    <property type="entry name" value="Nucleotidylyl transferase"/>
    <property type="match status" value="1"/>
</dbReference>
<keyword evidence="5 9" id="KW-0067">ATP-binding</keyword>